<evidence type="ECO:0000256" key="6">
    <source>
        <dbReference type="ARBA" id="ARBA00023136"/>
    </source>
</evidence>
<evidence type="ECO:0000313" key="10">
    <source>
        <dbReference type="EMBL" id="MEQ3553860.1"/>
    </source>
</evidence>
<dbReference type="PANTHER" id="PTHR43045">
    <property type="entry name" value="SHIKIMATE TRANSPORTER"/>
    <property type="match status" value="1"/>
</dbReference>
<keyword evidence="4 8" id="KW-0812">Transmembrane</keyword>
<dbReference type="EMBL" id="JBEDNQ010000012">
    <property type="protein sequence ID" value="MEQ3553860.1"/>
    <property type="molecule type" value="Genomic_DNA"/>
</dbReference>
<dbReference type="PROSITE" id="PS50850">
    <property type="entry name" value="MFS"/>
    <property type="match status" value="1"/>
</dbReference>
<keyword evidence="2" id="KW-0813">Transport</keyword>
<feature type="transmembrane region" description="Helical" evidence="8">
    <location>
        <begin position="106"/>
        <end position="122"/>
    </location>
</feature>
<dbReference type="Pfam" id="PF07690">
    <property type="entry name" value="MFS_1"/>
    <property type="match status" value="1"/>
</dbReference>
<feature type="transmembrane region" description="Helical" evidence="8">
    <location>
        <begin position="169"/>
        <end position="196"/>
    </location>
</feature>
<feature type="transmembrane region" description="Helical" evidence="8">
    <location>
        <begin position="295"/>
        <end position="315"/>
    </location>
</feature>
<evidence type="ECO:0000256" key="3">
    <source>
        <dbReference type="ARBA" id="ARBA00022475"/>
    </source>
</evidence>
<feature type="transmembrane region" description="Helical" evidence="8">
    <location>
        <begin position="128"/>
        <end position="148"/>
    </location>
</feature>
<proteinExistence type="predicted"/>
<feature type="domain" description="Major facilitator superfamily (MFS) profile" evidence="9">
    <location>
        <begin position="31"/>
        <end position="446"/>
    </location>
</feature>
<feature type="transmembrane region" description="Helical" evidence="8">
    <location>
        <begin position="421"/>
        <end position="441"/>
    </location>
</feature>
<feature type="transmembrane region" description="Helical" evidence="8">
    <location>
        <begin position="359"/>
        <end position="380"/>
    </location>
</feature>
<feature type="transmembrane region" description="Helical" evidence="8">
    <location>
        <begin position="72"/>
        <end position="94"/>
    </location>
</feature>
<comment type="subcellular location">
    <subcellularLocation>
        <location evidence="1">Cell membrane</location>
        <topology evidence="1">Multi-pass membrane protein</topology>
    </subcellularLocation>
</comment>
<organism evidence="10 11">
    <name type="scientific">Pseudonocardia nematodicida</name>
    <dbReference type="NCBI Taxonomy" id="1206997"/>
    <lineage>
        <taxon>Bacteria</taxon>
        <taxon>Bacillati</taxon>
        <taxon>Actinomycetota</taxon>
        <taxon>Actinomycetes</taxon>
        <taxon>Pseudonocardiales</taxon>
        <taxon>Pseudonocardiaceae</taxon>
        <taxon>Pseudonocardia</taxon>
    </lineage>
</organism>
<feature type="transmembrane region" description="Helical" evidence="8">
    <location>
        <begin position="36"/>
        <end position="60"/>
    </location>
</feature>
<dbReference type="Proteomes" id="UP001494902">
    <property type="component" value="Unassembled WGS sequence"/>
</dbReference>
<dbReference type="SUPFAM" id="SSF103473">
    <property type="entry name" value="MFS general substrate transporter"/>
    <property type="match status" value="1"/>
</dbReference>
<dbReference type="InterPro" id="IPR036259">
    <property type="entry name" value="MFS_trans_sf"/>
</dbReference>
<sequence length="453" mass="46876">MTFPTHDDRPGATAPTTAAAPGDTRRARRRALGGGVGGYFVDQFDIYVPVIALAPAMSYFVPRDLDASTRVIVAAFIFTATLLGRPIGAVIFGLLADRTGRRRSTIIAVAGIAVTTLLIALLPGHGAVGLWAVGLLIALRFLDGVFLGGEYTAAIPLAMEWARKDRRGLASGLITMTSPLALCVISLLTLGLLQIAPAGAPDSAYSTWGWRVPFVVGALLAVAMLVYFVRYVPESEGRAEQAAAQHVSPLRELFAGAHRRSLLQVFVLMTGIWTVLNVTVSVLPGLTSSAAGFSATQVTVVLAVGSLISAVTYPLAGMLSQVIGRRWFYVATGVLVVVASGGTVAVIGTATGLGGGSAAVLLCVAFVVGFIAFGPIAAYLTERFPGPMRASGYGIGYSLALVLPAFFAYYLLWLASLVGTALAPAALVVIGGVLIAVGALLGPETRDADMTAA</sequence>
<gene>
    <name evidence="10" type="ORF">WIS52_25575</name>
</gene>
<evidence type="ECO:0000256" key="5">
    <source>
        <dbReference type="ARBA" id="ARBA00022989"/>
    </source>
</evidence>
<dbReference type="InterPro" id="IPR005829">
    <property type="entry name" value="Sugar_transporter_CS"/>
</dbReference>
<evidence type="ECO:0000256" key="2">
    <source>
        <dbReference type="ARBA" id="ARBA00022448"/>
    </source>
</evidence>
<accession>A0ABV1KHD7</accession>
<feature type="region of interest" description="Disordered" evidence="7">
    <location>
        <begin position="1"/>
        <end position="25"/>
    </location>
</feature>
<keyword evidence="5 8" id="KW-1133">Transmembrane helix</keyword>
<evidence type="ECO:0000256" key="1">
    <source>
        <dbReference type="ARBA" id="ARBA00004651"/>
    </source>
</evidence>
<dbReference type="PROSITE" id="PS00217">
    <property type="entry name" value="SUGAR_TRANSPORT_2"/>
    <property type="match status" value="1"/>
</dbReference>
<dbReference type="RefSeq" id="WP_349300934.1">
    <property type="nucleotide sequence ID" value="NZ_JBEDNQ010000012.1"/>
</dbReference>
<evidence type="ECO:0000313" key="11">
    <source>
        <dbReference type="Proteomes" id="UP001494902"/>
    </source>
</evidence>
<dbReference type="InterPro" id="IPR011701">
    <property type="entry name" value="MFS"/>
</dbReference>
<keyword evidence="11" id="KW-1185">Reference proteome</keyword>
<dbReference type="Gene3D" id="1.20.1250.20">
    <property type="entry name" value="MFS general substrate transporter like domains"/>
    <property type="match status" value="2"/>
</dbReference>
<dbReference type="InterPro" id="IPR020846">
    <property type="entry name" value="MFS_dom"/>
</dbReference>
<feature type="transmembrane region" description="Helical" evidence="8">
    <location>
        <begin position="208"/>
        <end position="229"/>
    </location>
</feature>
<dbReference type="PANTHER" id="PTHR43045:SF4">
    <property type="entry name" value="TRANSPORTER YDFJ-RELATED"/>
    <property type="match status" value="1"/>
</dbReference>
<reference evidence="10 11" key="1">
    <citation type="submission" date="2024-03" db="EMBL/GenBank/DDBJ databases">
        <title>Draft genome sequence of Pseudonocardia nematodicida JCM 31783.</title>
        <authorList>
            <person name="Butdee W."/>
            <person name="Duangmal K."/>
        </authorList>
    </citation>
    <scope>NUCLEOTIDE SEQUENCE [LARGE SCALE GENOMIC DNA]</scope>
    <source>
        <strain evidence="10 11">JCM 31783</strain>
    </source>
</reference>
<evidence type="ECO:0000256" key="4">
    <source>
        <dbReference type="ARBA" id="ARBA00022692"/>
    </source>
</evidence>
<name>A0ABV1KHD7_9PSEU</name>
<evidence type="ECO:0000256" key="7">
    <source>
        <dbReference type="SAM" id="MobiDB-lite"/>
    </source>
</evidence>
<protein>
    <submittedName>
        <fullName evidence="10">MFS transporter</fullName>
    </submittedName>
</protein>
<feature type="compositionally biased region" description="Basic and acidic residues" evidence="7">
    <location>
        <begin position="1"/>
        <end position="10"/>
    </location>
</feature>
<feature type="transmembrane region" description="Helical" evidence="8">
    <location>
        <begin position="392"/>
        <end position="415"/>
    </location>
</feature>
<evidence type="ECO:0000259" key="9">
    <source>
        <dbReference type="PROSITE" id="PS50850"/>
    </source>
</evidence>
<feature type="transmembrane region" description="Helical" evidence="8">
    <location>
        <begin position="261"/>
        <end position="283"/>
    </location>
</feature>
<feature type="transmembrane region" description="Helical" evidence="8">
    <location>
        <begin position="327"/>
        <end position="347"/>
    </location>
</feature>
<keyword evidence="3" id="KW-1003">Cell membrane</keyword>
<feature type="compositionally biased region" description="Low complexity" evidence="7">
    <location>
        <begin position="11"/>
        <end position="22"/>
    </location>
</feature>
<evidence type="ECO:0000256" key="8">
    <source>
        <dbReference type="SAM" id="Phobius"/>
    </source>
</evidence>
<keyword evidence="6 8" id="KW-0472">Membrane</keyword>
<comment type="caution">
    <text evidence="10">The sequence shown here is derived from an EMBL/GenBank/DDBJ whole genome shotgun (WGS) entry which is preliminary data.</text>
</comment>